<dbReference type="Proteomes" id="UP000677016">
    <property type="component" value="Unassembled WGS sequence"/>
</dbReference>
<sequence>MTTTTDAPTTAAPGGVRLPAPIEGERPTRGVPFTRLLRVELRKMFDTRAGRWLVIGIGVVVAGALGILLVRDGGDRPFEEYLQATTMPMAVLLPVVGILAVTSEWSQRTALATFTLEPRRARVAWAKTLAALVVAAGAVLCAFGLAALAHAAAIGLRGATGDWEIGSTVLLGAAGYVLLFLLQGVAFGMLLRNTPAAVVAFFVLPTAWSILGTLVSQVRTASEWLDLNRTMEPLFVGSISGEQWAQLGTSVAAWVVLPLAVGMWLTSRVEVK</sequence>
<evidence type="ECO:0000313" key="4">
    <source>
        <dbReference type="Proteomes" id="UP000677016"/>
    </source>
</evidence>
<protein>
    <submittedName>
        <fullName evidence="3">ABC transporter permease</fullName>
    </submittedName>
</protein>
<keyword evidence="2" id="KW-0812">Transmembrane</keyword>
<dbReference type="EMBL" id="JAGSNF010000024">
    <property type="protein sequence ID" value="MBR7744840.1"/>
    <property type="molecule type" value="Genomic_DNA"/>
</dbReference>
<feature type="transmembrane region" description="Helical" evidence="2">
    <location>
        <begin position="52"/>
        <end position="70"/>
    </location>
</feature>
<name>A0A941DCB8_9MICO</name>
<dbReference type="RefSeq" id="WP_211604366.1">
    <property type="nucleotide sequence ID" value="NZ_JAGSNF010000024.1"/>
</dbReference>
<evidence type="ECO:0000313" key="3">
    <source>
        <dbReference type="EMBL" id="MBR7744840.1"/>
    </source>
</evidence>
<reference evidence="3" key="1">
    <citation type="submission" date="2021-04" db="EMBL/GenBank/DDBJ databases">
        <title>Phycicoccus avicenniae sp. nov., a novel endophytic actinomycetes isolated from branch of Avicennia mariana.</title>
        <authorList>
            <person name="Tuo L."/>
        </authorList>
    </citation>
    <scope>NUCLEOTIDE SEQUENCE</scope>
    <source>
        <strain evidence="3">BSK3Z-2</strain>
    </source>
</reference>
<gene>
    <name evidence="3" type="ORF">KC207_16210</name>
</gene>
<keyword evidence="2" id="KW-1133">Transmembrane helix</keyword>
<keyword evidence="2" id="KW-0472">Membrane</keyword>
<feature type="transmembrane region" description="Helical" evidence="2">
    <location>
        <begin position="123"/>
        <end position="149"/>
    </location>
</feature>
<feature type="transmembrane region" description="Helical" evidence="2">
    <location>
        <begin position="198"/>
        <end position="218"/>
    </location>
</feature>
<evidence type="ECO:0000256" key="2">
    <source>
        <dbReference type="SAM" id="Phobius"/>
    </source>
</evidence>
<dbReference type="AlphaFoldDB" id="A0A941DCB8"/>
<feature type="transmembrane region" description="Helical" evidence="2">
    <location>
        <begin position="169"/>
        <end position="191"/>
    </location>
</feature>
<feature type="transmembrane region" description="Helical" evidence="2">
    <location>
        <begin position="82"/>
        <end position="102"/>
    </location>
</feature>
<evidence type="ECO:0000256" key="1">
    <source>
        <dbReference type="SAM" id="MobiDB-lite"/>
    </source>
</evidence>
<accession>A0A941DCB8</accession>
<proteinExistence type="predicted"/>
<keyword evidence="4" id="KW-1185">Reference proteome</keyword>
<organism evidence="3 4">
    <name type="scientific">Phycicoccus avicenniae</name>
    <dbReference type="NCBI Taxonomy" id="2828860"/>
    <lineage>
        <taxon>Bacteria</taxon>
        <taxon>Bacillati</taxon>
        <taxon>Actinomycetota</taxon>
        <taxon>Actinomycetes</taxon>
        <taxon>Micrococcales</taxon>
        <taxon>Intrasporangiaceae</taxon>
        <taxon>Phycicoccus</taxon>
    </lineage>
</organism>
<feature type="region of interest" description="Disordered" evidence="1">
    <location>
        <begin position="1"/>
        <end position="26"/>
    </location>
</feature>
<comment type="caution">
    <text evidence="3">The sequence shown here is derived from an EMBL/GenBank/DDBJ whole genome shotgun (WGS) entry which is preliminary data.</text>
</comment>
<feature type="transmembrane region" description="Helical" evidence="2">
    <location>
        <begin position="244"/>
        <end position="265"/>
    </location>
</feature>
<feature type="compositionally biased region" description="Low complexity" evidence="1">
    <location>
        <begin position="1"/>
        <end position="13"/>
    </location>
</feature>